<sequence length="333" mass="37670">MRIIIATGLYPPEIGGPAYYARGLEEAFRALEHDPVVVSYRGLRRLPTGISHALYFARLFPRLFGAHAVIALDTASVAIPSALACVLTGTQFIVRTGGDFVWEHYLDRTKDMLPLARFYAEHKQLSFKERLVLVLTRWALSRAVIVFSTKLQRDVWLKPYGLALDRTKIIGNAVDLPLPSEPPRAKNFLWHVRPIAMKNGERLHAAFTRAKAEHPEIKLEEGLIHKKELLERMKSCYAVILPSLTEISPNYILDALRFKKPFIMDKYSGFAEWLAPYGALVDPLDERDITRAIDELATEEGYARACKRAGQFSFVRTYAQVADDFLALIKASL</sequence>
<dbReference type="AlphaFoldDB" id="A0A0G1WG52"/>
<dbReference type="Proteomes" id="UP000034120">
    <property type="component" value="Unassembled WGS sequence"/>
</dbReference>
<name>A0A0G1WG52_9BACT</name>
<dbReference type="Pfam" id="PF00534">
    <property type="entry name" value="Glycos_transf_1"/>
    <property type="match status" value="1"/>
</dbReference>
<evidence type="ECO:0000313" key="3">
    <source>
        <dbReference type="Proteomes" id="UP000034120"/>
    </source>
</evidence>
<dbReference type="Gene3D" id="3.40.50.2000">
    <property type="entry name" value="Glycogen Phosphorylase B"/>
    <property type="match status" value="2"/>
</dbReference>
<protein>
    <recommendedName>
        <fullName evidence="1">Glycosyl transferase family 1 domain-containing protein</fullName>
    </recommendedName>
</protein>
<reference evidence="2 3" key="1">
    <citation type="journal article" date="2015" name="Nature">
        <title>rRNA introns, odd ribosomes, and small enigmatic genomes across a large radiation of phyla.</title>
        <authorList>
            <person name="Brown C.T."/>
            <person name="Hug L.A."/>
            <person name="Thomas B.C."/>
            <person name="Sharon I."/>
            <person name="Castelle C.J."/>
            <person name="Singh A."/>
            <person name="Wilkins M.J."/>
            <person name="Williams K.H."/>
            <person name="Banfield J.F."/>
        </authorList>
    </citation>
    <scope>NUCLEOTIDE SEQUENCE [LARGE SCALE GENOMIC DNA]</scope>
</reference>
<feature type="domain" description="Glycosyl transferase family 1" evidence="1">
    <location>
        <begin position="226"/>
        <end position="310"/>
    </location>
</feature>
<dbReference type="EMBL" id="LCQM01000010">
    <property type="protein sequence ID" value="KKW17778.1"/>
    <property type="molecule type" value="Genomic_DNA"/>
</dbReference>
<gene>
    <name evidence="2" type="ORF">UY57_C0010G0008</name>
</gene>
<dbReference type="GO" id="GO:0016757">
    <property type="term" value="F:glycosyltransferase activity"/>
    <property type="evidence" value="ECO:0007669"/>
    <property type="project" value="InterPro"/>
</dbReference>
<evidence type="ECO:0000259" key="1">
    <source>
        <dbReference type="Pfam" id="PF00534"/>
    </source>
</evidence>
<organism evidence="2 3">
    <name type="scientific">Candidatus Kaiserbacteria bacterium GW2011_GWB1_50_17</name>
    <dbReference type="NCBI Taxonomy" id="1618673"/>
    <lineage>
        <taxon>Bacteria</taxon>
        <taxon>Candidatus Kaiseribacteriota</taxon>
    </lineage>
</organism>
<accession>A0A0G1WG52</accession>
<dbReference type="InterPro" id="IPR001296">
    <property type="entry name" value="Glyco_trans_1"/>
</dbReference>
<comment type="caution">
    <text evidence="2">The sequence shown here is derived from an EMBL/GenBank/DDBJ whole genome shotgun (WGS) entry which is preliminary data.</text>
</comment>
<evidence type="ECO:0000313" key="2">
    <source>
        <dbReference type="EMBL" id="KKW17778.1"/>
    </source>
</evidence>
<dbReference type="SUPFAM" id="SSF53756">
    <property type="entry name" value="UDP-Glycosyltransferase/glycogen phosphorylase"/>
    <property type="match status" value="1"/>
</dbReference>
<proteinExistence type="predicted"/>